<evidence type="ECO:0000313" key="7">
    <source>
        <dbReference type="EMBL" id="MCW9705231.1"/>
    </source>
</evidence>
<dbReference type="GO" id="GO:0032259">
    <property type="term" value="P:methylation"/>
    <property type="evidence" value="ECO:0007669"/>
    <property type="project" value="UniProtKB-KW"/>
</dbReference>
<dbReference type="SUPFAM" id="SSF53335">
    <property type="entry name" value="S-adenosyl-L-methionine-dependent methyltransferases"/>
    <property type="match status" value="1"/>
</dbReference>
<dbReference type="PANTHER" id="PTHR33841">
    <property type="entry name" value="DNA METHYLTRANSFERASE YEEA-RELATED"/>
    <property type="match status" value="1"/>
</dbReference>
<comment type="caution">
    <text evidence="7">The sequence shown here is derived from an EMBL/GenBank/DDBJ whole genome shotgun (WGS) entry which is preliminary data.</text>
</comment>
<evidence type="ECO:0000313" key="8">
    <source>
        <dbReference type="Proteomes" id="UP001207918"/>
    </source>
</evidence>
<evidence type="ECO:0000256" key="4">
    <source>
        <dbReference type="ARBA" id="ARBA00022691"/>
    </source>
</evidence>
<feature type="domain" description="Type II methyltransferase M.TaqI-like" evidence="6">
    <location>
        <begin position="326"/>
        <end position="510"/>
    </location>
</feature>
<dbReference type="InterPro" id="IPR002052">
    <property type="entry name" value="DNA_methylase_N6_adenine_CS"/>
</dbReference>
<evidence type="ECO:0000256" key="2">
    <source>
        <dbReference type="ARBA" id="ARBA00022603"/>
    </source>
</evidence>
<dbReference type="PRINTS" id="PR00507">
    <property type="entry name" value="N12N6MTFRASE"/>
</dbReference>
<dbReference type="EC" id="2.1.1.72" evidence="1"/>
<dbReference type="Gene3D" id="3.40.50.150">
    <property type="entry name" value="Vaccinia Virus protein VP39"/>
    <property type="match status" value="1"/>
</dbReference>
<reference evidence="7 8" key="1">
    <citation type="submission" date="2021-03" db="EMBL/GenBank/DDBJ databases">
        <title>Aliifodinibius sp. nov., a new bacterium isolated from saline soil.</title>
        <authorList>
            <person name="Galisteo C."/>
            <person name="De La Haba R."/>
            <person name="Sanchez-Porro C."/>
            <person name="Ventosa A."/>
        </authorList>
    </citation>
    <scope>NUCLEOTIDE SEQUENCE [LARGE SCALE GENOMIC DNA]</scope>
    <source>
        <strain evidence="7 8">1BSP15-2V2</strain>
    </source>
</reference>
<dbReference type="InterPro" id="IPR029063">
    <property type="entry name" value="SAM-dependent_MTases_sf"/>
</dbReference>
<dbReference type="PROSITE" id="PS00092">
    <property type="entry name" value="N6_MTASE"/>
    <property type="match status" value="1"/>
</dbReference>
<dbReference type="InterPro" id="IPR011639">
    <property type="entry name" value="MethylTrfase_TaqI-like_dom"/>
</dbReference>
<evidence type="ECO:0000259" key="6">
    <source>
        <dbReference type="Pfam" id="PF07669"/>
    </source>
</evidence>
<evidence type="ECO:0000256" key="5">
    <source>
        <dbReference type="ARBA" id="ARBA00047942"/>
    </source>
</evidence>
<dbReference type="RefSeq" id="WP_265763894.1">
    <property type="nucleotide sequence ID" value="NZ_JAGGJA010000001.1"/>
</dbReference>
<dbReference type="Pfam" id="PF07669">
    <property type="entry name" value="Eco57I"/>
    <property type="match status" value="1"/>
</dbReference>
<dbReference type="EMBL" id="JAGGJA010000001">
    <property type="protein sequence ID" value="MCW9705231.1"/>
    <property type="molecule type" value="Genomic_DNA"/>
</dbReference>
<dbReference type="Proteomes" id="UP001207918">
    <property type="component" value="Unassembled WGS sequence"/>
</dbReference>
<keyword evidence="2 7" id="KW-0489">Methyltransferase</keyword>
<organism evidence="7 8">
    <name type="scientific">Fodinibius salsisoli</name>
    <dbReference type="NCBI Taxonomy" id="2820877"/>
    <lineage>
        <taxon>Bacteria</taxon>
        <taxon>Pseudomonadati</taxon>
        <taxon>Balneolota</taxon>
        <taxon>Balneolia</taxon>
        <taxon>Balneolales</taxon>
        <taxon>Balneolaceae</taxon>
        <taxon>Fodinibius</taxon>
    </lineage>
</organism>
<protein>
    <recommendedName>
        <fullName evidence="1">site-specific DNA-methyltransferase (adenine-specific)</fullName>
        <ecNumber evidence="1">2.1.1.72</ecNumber>
    </recommendedName>
</protein>
<proteinExistence type="predicted"/>
<comment type="catalytic activity">
    <reaction evidence="5">
        <text>a 2'-deoxyadenosine in DNA + S-adenosyl-L-methionine = an N(6)-methyl-2'-deoxyadenosine in DNA + S-adenosyl-L-homocysteine + H(+)</text>
        <dbReference type="Rhea" id="RHEA:15197"/>
        <dbReference type="Rhea" id="RHEA-COMP:12418"/>
        <dbReference type="Rhea" id="RHEA-COMP:12419"/>
        <dbReference type="ChEBI" id="CHEBI:15378"/>
        <dbReference type="ChEBI" id="CHEBI:57856"/>
        <dbReference type="ChEBI" id="CHEBI:59789"/>
        <dbReference type="ChEBI" id="CHEBI:90615"/>
        <dbReference type="ChEBI" id="CHEBI:90616"/>
        <dbReference type="EC" id="2.1.1.72"/>
    </reaction>
</comment>
<keyword evidence="3 7" id="KW-0808">Transferase</keyword>
<dbReference type="InterPro" id="IPR050953">
    <property type="entry name" value="N4_N6_ade-DNA_methylase"/>
</dbReference>
<name>A0ABT3PH40_9BACT</name>
<keyword evidence="4" id="KW-0949">S-adenosyl-L-methionine</keyword>
<dbReference type="NCBIfam" id="NF033452">
    <property type="entry name" value="BREX_1_MTaseX"/>
    <property type="match status" value="1"/>
</dbReference>
<evidence type="ECO:0000256" key="1">
    <source>
        <dbReference type="ARBA" id="ARBA00011900"/>
    </source>
</evidence>
<gene>
    <name evidence="7" type="primary">pglX</name>
    <name evidence="7" type="ORF">J6I44_00125</name>
</gene>
<accession>A0ABT3PH40</accession>
<keyword evidence="8" id="KW-1185">Reference proteome</keyword>
<dbReference type="GO" id="GO:0009007">
    <property type="term" value="F:site-specific DNA-methyltransferase (adenine-specific) activity"/>
    <property type="evidence" value="ECO:0007669"/>
    <property type="project" value="UniProtKB-EC"/>
</dbReference>
<dbReference type="PANTHER" id="PTHR33841:SF1">
    <property type="entry name" value="DNA METHYLTRANSFERASE A"/>
    <property type="match status" value="1"/>
</dbReference>
<evidence type="ECO:0000256" key="3">
    <source>
        <dbReference type="ARBA" id="ARBA00022679"/>
    </source>
</evidence>
<sequence>MDTKKLKKFAQETRRKLLKQVEAKLDHVLEGDTSELRAKASIIEDLKKDLGQYGRKQLIDKMAYTWFNRFVALRYMDANGFQPFQLSVLTPENGQVSPELLQEAMGGHIPGELKVDQQQVMDILDGRTSTSNPENEAYRLLLIGACNHLHEIFPFLFEPIDDYTELLLPDDLISEFSIIRDVVEGMSAEDCQQVEVLGWLYQYYISEKNSELISAKKKYKPEEIGPATQLFTPRWIVEYMTDNTLGQYWLEMHPSSSLKDKMDFYIKPPSPEQIPERDTKKIEEITFLDPCAGSGHILSYAFDLFYSMYEEEGYPPSEIPELIIKNNLYGLEIDERAAQLASLSLMFKAREYQRRFFSKGVVPNIVHITSFEDDEKLESADSLGSLINITEEEADDLEIREGTIFEEQDSHRAKIYDHLSRKYDLVVTNPPYVGGKRMNKTLKNFLENNYSETKSDLFATFIVRCLELAKEEGLTGYMSPFVWMFISSYEDLRTKIIDNHCINSLIQLEYSGFDGATVPVCTFTIRKEQLKNNEGNFIRLSDFKGAKNQPLKTLEAINNPDCYWFHVADQENFEKIPGRPIGYWVTEKVFDLFETYPPLSEVTTSRNGMTTGKNARFLRKWYEVNDSAINLTRSDINSDNNMDREWVPYNKGGKFRKWYGNIIDVLNWTDNGAIIKNYENSITRNTSYYFKEGITWTLLSSSFFGVRILENGAAFDVNGMSMFLEDDEYSKEYILGFMCSKLAHEFLKTINPTLAFQVGDINRLPFKYSENHSVDIISLVNSCISIAKSDWYSNETTWGFKQNELIRIKREQPVEVDIEETLDLYTQYWSNRFKKLHGREEQLNRQFIEIYGLNGEISPEIPLKEITIQQSETKIKDGTLSFKPKEVLAQFVSYAVGCMFGRYSLDKEGLILANQGETLEDYLNKVEKSKDEVTYLSDDDNIIPVLDDEWFEDDIVSRFHQFLKASFGEENFQKNLAFVEENIKQGDIRKYFDRSFYRDHYKRYSKRPIYWKFTSPKGHFSVLVYMHRYTPDTLNNILNNYLREFIEKLETRKERMKHQEQSGSTGEKASATKEIDKLNEMIKDCKTYEREILYPLASERIEMDLDDGVLVNYNLFGQAVEEIRSVNDKKKKKKVADFDWVDGSRVR</sequence>
<dbReference type="InterPro" id="IPR047939">
    <property type="entry name" value="BREX_1_PglX"/>
</dbReference>